<dbReference type="PANTHER" id="PTHR43874:SF117">
    <property type="entry name" value="TWO-COMPONENT RESPONSE REGULATOR-LIKE APRR3"/>
    <property type="match status" value="1"/>
</dbReference>
<accession>A0A811QF13</accession>
<dbReference type="SUPFAM" id="SSF52172">
    <property type="entry name" value="CheY-like"/>
    <property type="match status" value="1"/>
</dbReference>
<comment type="caution">
    <text evidence="6">Lacks conserved residue(s) required for the propagation of feature annotation.</text>
</comment>
<dbReference type="PROSITE" id="PS51017">
    <property type="entry name" value="CCT"/>
    <property type="match status" value="1"/>
</dbReference>
<evidence type="ECO:0000256" key="7">
    <source>
        <dbReference type="PROSITE-ProRule" id="PRU00357"/>
    </source>
</evidence>
<feature type="domain" description="CCT" evidence="10">
    <location>
        <begin position="630"/>
        <end position="672"/>
    </location>
</feature>
<evidence type="ECO:0000256" key="6">
    <source>
        <dbReference type="PROSITE-ProRule" id="PRU00169"/>
    </source>
</evidence>
<evidence type="ECO:0000313" key="11">
    <source>
        <dbReference type="EMBL" id="CAD6254706.1"/>
    </source>
</evidence>
<protein>
    <submittedName>
        <fullName evidence="11">Uncharacterized protein</fullName>
    </submittedName>
</protein>
<dbReference type="Proteomes" id="UP000604825">
    <property type="component" value="Unassembled WGS sequence"/>
</dbReference>
<feature type="region of interest" description="Disordered" evidence="8">
    <location>
        <begin position="531"/>
        <end position="563"/>
    </location>
</feature>
<dbReference type="InterPro" id="IPR001789">
    <property type="entry name" value="Sig_transdc_resp-reg_receiver"/>
</dbReference>
<feature type="compositionally biased region" description="Polar residues" evidence="8">
    <location>
        <begin position="183"/>
        <end position="205"/>
    </location>
</feature>
<name>A0A811QF13_9POAL</name>
<reference evidence="11" key="1">
    <citation type="submission" date="2020-10" db="EMBL/GenBank/DDBJ databases">
        <authorList>
            <person name="Han B."/>
            <person name="Lu T."/>
            <person name="Zhao Q."/>
            <person name="Huang X."/>
            <person name="Zhao Y."/>
        </authorList>
    </citation>
    <scope>NUCLEOTIDE SEQUENCE</scope>
</reference>
<dbReference type="SMART" id="SM00448">
    <property type="entry name" value="REC"/>
    <property type="match status" value="1"/>
</dbReference>
<dbReference type="GO" id="GO:0009736">
    <property type="term" value="P:cytokinin-activated signaling pathway"/>
    <property type="evidence" value="ECO:0007669"/>
    <property type="project" value="InterPro"/>
</dbReference>
<evidence type="ECO:0000256" key="4">
    <source>
        <dbReference type="ARBA" id="ARBA00023108"/>
    </source>
</evidence>
<dbReference type="GO" id="GO:0005634">
    <property type="term" value="C:nucleus"/>
    <property type="evidence" value="ECO:0007669"/>
    <property type="project" value="UniProtKB-SubCell"/>
</dbReference>
<dbReference type="GO" id="GO:0048511">
    <property type="term" value="P:rhythmic process"/>
    <property type="evidence" value="ECO:0007669"/>
    <property type="project" value="UniProtKB-KW"/>
</dbReference>
<dbReference type="PROSITE" id="PS50110">
    <property type="entry name" value="RESPONSE_REGULATORY"/>
    <property type="match status" value="1"/>
</dbReference>
<sequence>MSPDADAAVAAAGGGGGGGGGDAGAGASSSPASAAAANGRALVRWDQILPRRSLRVLLVEHDDSTRQVVTALLRKCGYRVAAVADVMKAWEVMRVRAYAFDLVLTEVSMPSLSGIQLLSWIVAADECKNIPVIMMSSQDSIGTVLKCMQKGAVDFLVKPVRKNELRNLWQHVWRRHAMNCQTNGSENSTASNHISANVANGSKTGENSDEESDAQSFGSKRAAEIQSVEKLPEIRRDEVAGSSKKIEPQNKSYDDGVNTKVDASKDSDGAPSGSEKNVCPKCLNGITSAKVAEQIMDNAWRITDTSSRRPSNLVKDLGMTEPAADRKCQSSVMENNAVMKGAAIGHADSSPSQFLEANLGKQHHLNGYKNQEFREKDIFNHSNSSAFSRYGNKRIEPSGEIQFFPSLCTTGQEHVQGKDPVFQPNGVLLPPNEHNTGESTRQARITLDSSTEGAAIMCSSSAREDAGASSSSHRKDSMSHPSYGFIPVPIPVGPGMPYHYGAILQPVYYPQGPLMHCDSAGINTAAIQHASGQSNYHEAPGKPSQVDEHKQSEENHQLHHSRQILRESGEPIDMARAHMDHANQSASCSQDICKGSGCAGSGEADINAHTMVALESGNESGIQNSDRTRREAALMKFRMKRKDRCFEKKVRYHSRKKLAEQRPRVKGQFVWAIGLVRLKAGKNFSLPWLAFLYKGEL</sequence>
<keyword evidence="5 7" id="KW-0539">Nucleus</keyword>
<evidence type="ECO:0000259" key="10">
    <source>
        <dbReference type="PROSITE" id="PS51017"/>
    </source>
</evidence>
<keyword evidence="12" id="KW-1185">Reference proteome</keyword>
<feature type="compositionally biased region" description="Basic and acidic residues" evidence="8">
    <location>
        <begin position="545"/>
        <end position="557"/>
    </location>
</feature>
<dbReference type="AlphaFoldDB" id="A0A811QF13"/>
<dbReference type="PANTHER" id="PTHR43874">
    <property type="entry name" value="TWO-COMPONENT RESPONSE REGULATOR"/>
    <property type="match status" value="1"/>
</dbReference>
<dbReference type="Pfam" id="PF06203">
    <property type="entry name" value="CCT"/>
    <property type="match status" value="1"/>
</dbReference>
<organism evidence="11 12">
    <name type="scientific">Miscanthus lutarioriparius</name>
    <dbReference type="NCBI Taxonomy" id="422564"/>
    <lineage>
        <taxon>Eukaryota</taxon>
        <taxon>Viridiplantae</taxon>
        <taxon>Streptophyta</taxon>
        <taxon>Embryophyta</taxon>
        <taxon>Tracheophyta</taxon>
        <taxon>Spermatophyta</taxon>
        <taxon>Magnoliopsida</taxon>
        <taxon>Liliopsida</taxon>
        <taxon>Poales</taxon>
        <taxon>Poaceae</taxon>
        <taxon>PACMAD clade</taxon>
        <taxon>Panicoideae</taxon>
        <taxon>Andropogonodae</taxon>
        <taxon>Andropogoneae</taxon>
        <taxon>Saccharinae</taxon>
        <taxon>Miscanthus</taxon>
    </lineage>
</organism>
<keyword evidence="4" id="KW-0090">Biological rhythms</keyword>
<dbReference type="EMBL" id="CAJGYO010000009">
    <property type="protein sequence ID" value="CAD6254706.1"/>
    <property type="molecule type" value="Genomic_DNA"/>
</dbReference>
<evidence type="ECO:0000256" key="2">
    <source>
        <dbReference type="ARBA" id="ARBA00010330"/>
    </source>
</evidence>
<dbReference type="GO" id="GO:0000160">
    <property type="term" value="P:phosphorelay signal transduction system"/>
    <property type="evidence" value="ECO:0007669"/>
    <property type="project" value="UniProtKB-KW"/>
</dbReference>
<feature type="domain" description="Response regulatory" evidence="9">
    <location>
        <begin position="55"/>
        <end position="173"/>
    </location>
</feature>
<dbReference type="Gene3D" id="3.40.50.2300">
    <property type="match status" value="1"/>
</dbReference>
<comment type="subcellular location">
    <subcellularLocation>
        <location evidence="1 7">Nucleus</location>
    </subcellularLocation>
</comment>
<feature type="region of interest" description="Disordered" evidence="8">
    <location>
        <begin position="459"/>
        <end position="481"/>
    </location>
</feature>
<evidence type="ECO:0000259" key="9">
    <source>
        <dbReference type="PROSITE" id="PS50110"/>
    </source>
</evidence>
<evidence type="ECO:0000256" key="8">
    <source>
        <dbReference type="SAM" id="MobiDB-lite"/>
    </source>
</evidence>
<dbReference type="Pfam" id="PF00072">
    <property type="entry name" value="Response_reg"/>
    <property type="match status" value="1"/>
</dbReference>
<feature type="compositionally biased region" description="Basic and acidic residues" evidence="8">
    <location>
        <begin position="230"/>
        <end position="254"/>
    </location>
</feature>
<dbReference type="OrthoDB" id="60033at2759"/>
<gene>
    <name evidence="11" type="ORF">NCGR_LOCUS38308</name>
</gene>
<dbReference type="InterPro" id="IPR045279">
    <property type="entry name" value="ARR-like"/>
</dbReference>
<evidence type="ECO:0000256" key="3">
    <source>
        <dbReference type="ARBA" id="ARBA00023012"/>
    </source>
</evidence>
<evidence type="ECO:0000256" key="5">
    <source>
        <dbReference type="ARBA" id="ARBA00023242"/>
    </source>
</evidence>
<evidence type="ECO:0000313" key="12">
    <source>
        <dbReference type="Proteomes" id="UP000604825"/>
    </source>
</evidence>
<dbReference type="InterPro" id="IPR011006">
    <property type="entry name" value="CheY-like_superfamily"/>
</dbReference>
<comment type="similarity">
    <text evidence="2">Belongs to the ARR-like family.</text>
</comment>
<proteinExistence type="inferred from homology"/>
<feature type="region of interest" description="Disordered" evidence="8">
    <location>
        <begin position="183"/>
        <end position="279"/>
    </location>
</feature>
<dbReference type="InterPro" id="IPR010402">
    <property type="entry name" value="CCT_domain"/>
</dbReference>
<comment type="caution">
    <text evidence="11">The sequence shown here is derived from an EMBL/GenBank/DDBJ whole genome shotgun (WGS) entry which is preliminary data.</text>
</comment>
<evidence type="ECO:0000256" key="1">
    <source>
        <dbReference type="ARBA" id="ARBA00004123"/>
    </source>
</evidence>
<keyword evidence="3" id="KW-0902">Two-component regulatory system</keyword>